<dbReference type="RefSeq" id="WP_073573019.1">
    <property type="nucleotide sequence ID" value="NZ_FRXN01000005.1"/>
</dbReference>
<keyword evidence="1" id="KW-0732">Signal</keyword>
<evidence type="ECO:0008006" key="4">
    <source>
        <dbReference type="Google" id="ProtNLM"/>
    </source>
</evidence>
<gene>
    <name evidence="2" type="ORF">SAMN04488108_3413</name>
</gene>
<accession>A0A1M7ZHJ3</accession>
<dbReference type="OrthoDB" id="9771071at2"/>
<dbReference type="Gene3D" id="2.40.160.50">
    <property type="entry name" value="membrane protein fhac: a member of the omp85/tpsb transporter family"/>
    <property type="match status" value="1"/>
</dbReference>
<keyword evidence="3" id="KW-1185">Reference proteome</keyword>
<dbReference type="STRING" id="1073327.SAMN04488108_3413"/>
<feature type="signal peptide" evidence="1">
    <location>
        <begin position="1"/>
        <end position="19"/>
    </location>
</feature>
<evidence type="ECO:0000256" key="1">
    <source>
        <dbReference type="SAM" id="SignalP"/>
    </source>
</evidence>
<organism evidence="2 3">
    <name type="scientific">Algoriphagus zhangzhouensis</name>
    <dbReference type="NCBI Taxonomy" id="1073327"/>
    <lineage>
        <taxon>Bacteria</taxon>
        <taxon>Pseudomonadati</taxon>
        <taxon>Bacteroidota</taxon>
        <taxon>Cytophagia</taxon>
        <taxon>Cytophagales</taxon>
        <taxon>Cyclobacteriaceae</taxon>
        <taxon>Algoriphagus</taxon>
    </lineage>
</organism>
<dbReference type="EMBL" id="FRXN01000005">
    <property type="protein sequence ID" value="SHO64380.1"/>
    <property type="molecule type" value="Genomic_DNA"/>
</dbReference>
<dbReference type="AlphaFoldDB" id="A0A1M7ZHJ3"/>
<sequence>MKKPILFILSLFLLYNTHAQSTKQKLSFKDTLDGKFDFSSFLLDANGFIPVPQLITEPALGGIGFMLVPVFIQTNKYPYPDRYTPPTITAVAGMYTGNKSWMTALTRSGAITKHNLKYQLTAGYGSINLDLYRELPIIGEQKFAFNFKTLPIYGNILKKLGNSDFYAGFQYLFLSTEVNPKFLTAGENLPSFIQEGSLKTTQSSPGVIIRLDKRDNIFTPDKGTFFHADFRFNAEWTGADFHNQSLRAYILQYFQLKENWISGFRLETQQQFGDVPFYLESGLNMRGVPSARYQGTSTYLFETEQRYDISLRWSGIAFGGIAKAVPKNKTFQEAQWVHNYGLGVRYLMARLFKLRMGVDIAWSNDNFGYYIVFASAWR</sequence>
<feature type="chain" id="PRO_5012658499" description="Surface antigen" evidence="1">
    <location>
        <begin position="20"/>
        <end position="378"/>
    </location>
</feature>
<evidence type="ECO:0000313" key="2">
    <source>
        <dbReference type="EMBL" id="SHO64380.1"/>
    </source>
</evidence>
<dbReference type="Proteomes" id="UP000184609">
    <property type="component" value="Unassembled WGS sequence"/>
</dbReference>
<evidence type="ECO:0000313" key="3">
    <source>
        <dbReference type="Proteomes" id="UP000184609"/>
    </source>
</evidence>
<proteinExistence type="predicted"/>
<reference evidence="3" key="1">
    <citation type="submission" date="2016-12" db="EMBL/GenBank/DDBJ databases">
        <authorList>
            <person name="Varghese N."/>
            <person name="Submissions S."/>
        </authorList>
    </citation>
    <scope>NUCLEOTIDE SEQUENCE [LARGE SCALE GENOMIC DNA]</scope>
    <source>
        <strain evidence="3">DSM 25035</strain>
    </source>
</reference>
<protein>
    <recommendedName>
        <fullName evidence="4">Surface antigen</fullName>
    </recommendedName>
</protein>
<name>A0A1M7ZHJ3_9BACT</name>